<keyword evidence="4 11" id="KW-0121">Carboxypeptidase</keyword>
<organism evidence="12 13">
    <name type="scientific">Eucalyptus globulus</name>
    <name type="common">Tasmanian blue gum</name>
    <dbReference type="NCBI Taxonomy" id="34317"/>
    <lineage>
        <taxon>Eukaryota</taxon>
        <taxon>Viridiplantae</taxon>
        <taxon>Streptophyta</taxon>
        <taxon>Embryophyta</taxon>
        <taxon>Tracheophyta</taxon>
        <taxon>Spermatophyta</taxon>
        <taxon>Magnoliopsida</taxon>
        <taxon>eudicotyledons</taxon>
        <taxon>Gunneridae</taxon>
        <taxon>Pentapetalae</taxon>
        <taxon>rosids</taxon>
        <taxon>malvids</taxon>
        <taxon>Myrtales</taxon>
        <taxon>Myrtaceae</taxon>
        <taxon>Myrtoideae</taxon>
        <taxon>Eucalypteae</taxon>
        <taxon>Eucalyptus</taxon>
    </lineage>
</organism>
<dbReference type="InterPro" id="IPR029058">
    <property type="entry name" value="AB_hydrolase_fold"/>
</dbReference>
<keyword evidence="13" id="KW-1185">Reference proteome</keyword>
<dbReference type="FunFam" id="3.40.50.11320:FF:000002">
    <property type="entry name" value="Carboxypeptidase"/>
    <property type="match status" value="1"/>
</dbReference>
<keyword evidence="3" id="KW-0964">Secreted</keyword>
<dbReference type="SUPFAM" id="SSF53474">
    <property type="entry name" value="alpha/beta-Hydrolases"/>
    <property type="match status" value="1"/>
</dbReference>
<dbReference type="InterPro" id="IPR018202">
    <property type="entry name" value="Ser_caboxypep_ser_AS"/>
</dbReference>
<evidence type="ECO:0000256" key="4">
    <source>
        <dbReference type="ARBA" id="ARBA00022645"/>
    </source>
</evidence>
<protein>
    <recommendedName>
        <fullName evidence="11">Carboxypeptidase</fullName>
        <ecNumber evidence="11">3.4.16.-</ecNumber>
    </recommendedName>
</protein>
<dbReference type="EMBL" id="JBJKBG010000001">
    <property type="protein sequence ID" value="KAL3755453.1"/>
    <property type="molecule type" value="Genomic_DNA"/>
</dbReference>
<dbReference type="AlphaFoldDB" id="A0ABD3LXY2"/>
<evidence type="ECO:0000256" key="10">
    <source>
        <dbReference type="ARBA" id="ARBA00037399"/>
    </source>
</evidence>
<evidence type="ECO:0000256" key="5">
    <source>
        <dbReference type="ARBA" id="ARBA00022670"/>
    </source>
</evidence>
<feature type="signal peptide" evidence="11">
    <location>
        <begin position="1"/>
        <end position="24"/>
    </location>
</feature>
<evidence type="ECO:0000256" key="8">
    <source>
        <dbReference type="ARBA" id="ARBA00023157"/>
    </source>
</evidence>
<evidence type="ECO:0000256" key="3">
    <source>
        <dbReference type="ARBA" id="ARBA00022525"/>
    </source>
</evidence>
<dbReference type="PROSITE" id="PS00131">
    <property type="entry name" value="CARBOXYPEPT_SER_SER"/>
    <property type="match status" value="1"/>
</dbReference>
<dbReference type="Gene3D" id="3.40.50.1820">
    <property type="entry name" value="alpha/beta hydrolase"/>
    <property type="match status" value="1"/>
</dbReference>
<dbReference type="PANTHER" id="PTHR11802">
    <property type="entry name" value="SERINE PROTEASE FAMILY S10 SERINE CARBOXYPEPTIDASE"/>
    <property type="match status" value="1"/>
</dbReference>
<evidence type="ECO:0000256" key="7">
    <source>
        <dbReference type="ARBA" id="ARBA00022801"/>
    </source>
</evidence>
<dbReference type="PRINTS" id="PR00724">
    <property type="entry name" value="CRBOXYPTASEC"/>
</dbReference>
<proteinExistence type="inferred from homology"/>
<evidence type="ECO:0000256" key="1">
    <source>
        <dbReference type="ARBA" id="ARBA00004613"/>
    </source>
</evidence>
<dbReference type="InterPro" id="IPR001563">
    <property type="entry name" value="Peptidase_S10"/>
</dbReference>
<dbReference type="PANTHER" id="PTHR11802:SF470">
    <property type="entry name" value="CARBOXYPEPTIDASE"/>
    <property type="match status" value="1"/>
</dbReference>
<dbReference type="Gene3D" id="6.10.250.940">
    <property type="match status" value="1"/>
</dbReference>
<keyword evidence="8" id="KW-1015">Disulfide bond</keyword>
<dbReference type="Proteomes" id="UP001634007">
    <property type="component" value="Unassembled WGS sequence"/>
</dbReference>
<dbReference type="PROSITE" id="PS00560">
    <property type="entry name" value="CARBOXYPEPT_SER_HIS"/>
    <property type="match status" value="1"/>
</dbReference>
<dbReference type="FunFam" id="3.40.50.1820:FF:000211">
    <property type="entry name" value="Carboxypeptidase"/>
    <property type="match status" value="1"/>
</dbReference>
<dbReference type="GO" id="GO:0006508">
    <property type="term" value="P:proteolysis"/>
    <property type="evidence" value="ECO:0007669"/>
    <property type="project" value="UniProtKB-KW"/>
</dbReference>
<dbReference type="Gene3D" id="3.40.50.11320">
    <property type="match status" value="1"/>
</dbReference>
<evidence type="ECO:0000313" key="12">
    <source>
        <dbReference type="EMBL" id="KAL3755453.1"/>
    </source>
</evidence>
<evidence type="ECO:0000313" key="13">
    <source>
        <dbReference type="Proteomes" id="UP001634007"/>
    </source>
</evidence>
<name>A0ABD3LXY2_EUCGL</name>
<sequence length="455" mass="51247">MAKLMSSNAFHLLLLSSLMSFVAATTSIDDAANAKITTLPGQPKDASVAQYSGYVRINEKKKMFYWLVEAASDADSKPLLLWLNGGPGCSSIGYGAFQEIGPFQVLPNGELAKRQISWDTEANLLFLDSPFGVGYSVRSVVEEDGDNSTAMDNFAFLNKWLEFFPKFKYRDFYIAGESYAGHFIPQLAQVIVNQNKGIARPVINLKGLLLGNPTLDRPTGDPGRWEFYWVHGLISDATYENMRKFCSVDRASEGCKNAWQEAYNNEIGVVNIYNMYARPCENNTTQDLMYRGGNEFCLEADTVNYLKRKEVQESFHVDPSHIPFNYTLCSEPGVNLKYSRSDGETSVLPILKELIEARLRIWIYSGTTDIAVPLPMTRRNIAALKLKVQEKWYPWYHRDQLGGWIEIYEGLMFVAVMGAGHEVPMYLPSQAHTMFQSFLSNAPMSEPPPKQTNST</sequence>
<dbReference type="GO" id="GO:0004185">
    <property type="term" value="F:serine-type carboxypeptidase activity"/>
    <property type="evidence" value="ECO:0007669"/>
    <property type="project" value="UniProtKB-UniRule"/>
</dbReference>
<comment type="caution">
    <text evidence="12">The sequence shown here is derived from an EMBL/GenBank/DDBJ whole genome shotgun (WGS) entry which is preliminary data.</text>
</comment>
<accession>A0ABD3LXY2</accession>
<feature type="chain" id="PRO_5044527353" description="Carboxypeptidase" evidence="11">
    <location>
        <begin position="25"/>
        <end position="455"/>
    </location>
</feature>
<comment type="subcellular location">
    <subcellularLocation>
        <location evidence="1">Secreted</location>
    </subcellularLocation>
</comment>
<keyword evidence="9" id="KW-0325">Glycoprotein</keyword>
<evidence type="ECO:0000256" key="2">
    <source>
        <dbReference type="ARBA" id="ARBA00009431"/>
    </source>
</evidence>
<dbReference type="EC" id="3.4.16.-" evidence="11"/>
<keyword evidence="5 11" id="KW-0645">Protease</keyword>
<dbReference type="Pfam" id="PF00450">
    <property type="entry name" value="Peptidase_S10"/>
    <property type="match status" value="1"/>
</dbReference>
<gene>
    <name evidence="12" type="ORF">ACJRO7_002499</name>
</gene>
<evidence type="ECO:0000256" key="6">
    <source>
        <dbReference type="ARBA" id="ARBA00022729"/>
    </source>
</evidence>
<keyword evidence="7 11" id="KW-0378">Hydrolase</keyword>
<evidence type="ECO:0000256" key="9">
    <source>
        <dbReference type="ARBA" id="ARBA00023180"/>
    </source>
</evidence>
<keyword evidence="6 11" id="KW-0732">Signal</keyword>
<reference evidence="12 13" key="1">
    <citation type="submission" date="2024-11" db="EMBL/GenBank/DDBJ databases">
        <title>Chromosome-level genome assembly of Eucalyptus globulus Labill. provides insights into its genome evolution.</title>
        <authorList>
            <person name="Li X."/>
        </authorList>
    </citation>
    <scope>NUCLEOTIDE SEQUENCE [LARGE SCALE GENOMIC DNA]</scope>
    <source>
        <strain evidence="12">CL2024</strain>
        <tissue evidence="12">Fresh tender leaves</tissue>
    </source>
</reference>
<dbReference type="GO" id="GO:0005576">
    <property type="term" value="C:extracellular region"/>
    <property type="evidence" value="ECO:0007669"/>
    <property type="project" value="UniProtKB-SubCell"/>
</dbReference>
<comment type="similarity">
    <text evidence="2 11">Belongs to the peptidase S10 family.</text>
</comment>
<dbReference type="InterPro" id="IPR033124">
    <property type="entry name" value="Ser_caboxypep_his_AS"/>
</dbReference>
<comment type="function">
    <text evidence="10">Probable carboxypeptidase.</text>
</comment>
<evidence type="ECO:0000256" key="11">
    <source>
        <dbReference type="RuleBase" id="RU361156"/>
    </source>
</evidence>